<proteinExistence type="predicted"/>
<gene>
    <name evidence="8" type="ORF">KIW84_057590</name>
</gene>
<keyword evidence="2" id="KW-0805">Transcription regulation</keyword>
<dbReference type="SMART" id="SM00338">
    <property type="entry name" value="BRLZ"/>
    <property type="match status" value="1"/>
</dbReference>
<reference evidence="8 9" key="1">
    <citation type="journal article" date="2022" name="Nat. Genet.">
        <title>Improved pea reference genome and pan-genome highlight genomic features and evolutionary characteristics.</title>
        <authorList>
            <person name="Yang T."/>
            <person name="Liu R."/>
            <person name="Luo Y."/>
            <person name="Hu S."/>
            <person name="Wang D."/>
            <person name="Wang C."/>
            <person name="Pandey M.K."/>
            <person name="Ge S."/>
            <person name="Xu Q."/>
            <person name="Li N."/>
            <person name="Li G."/>
            <person name="Huang Y."/>
            <person name="Saxena R.K."/>
            <person name="Ji Y."/>
            <person name="Li M."/>
            <person name="Yan X."/>
            <person name="He Y."/>
            <person name="Liu Y."/>
            <person name="Wang X."/>
            <person name="Xiang C."/>
            <person name="Varshney R.K."/>
            <person name="Ding H."/>
            <person name="Gao S."/>
            <person name="Zong X."/>
        </authorList>
    </citation>
    <scope>NUCLEOTIDE SEQUENCE [LARGE SCALE GENOMIC DNA]</scope>
    <source>
        <strain evidence="8 9">cv. Zhongwan 6</strain>
    </source>
</reference>
<dbReference type="GO" id="GO:0003700">
    <property type="term" value="F:DNA-binding transcription factor activity"/>
    <property type="evidence" value="ECO:0007669"/>
    <property type="project" value="InterPro"/>
</dbReference>
<dbReference type="Pfam" id="PF00170">
    <property type="entry name" value="bZIP_1"/>
    <property type="match status" value="1"/>
</dbReference>
<evidence type="ECO:0000256" key="3">
    <source>
        <dbReference type="ARBA" id="ARBA00023163"/>
    </source>
</evidence>
<evidence type="ECO:0000313" key="8">
    <source>
        <dbReference type="EMBL" id="KAI5413028.1"/>
    </source>
</evidence>
<dbReference type="InterPro" id="IPR046347">
    <property type="entry name" value="bZIP_sf"/>
</dbReference>
<evidence type="ECO:0000256" key="1">
    <source>
        <dbReference type="ARBA" id="ARBA00004123"/>
    </source>
</evidence>
<dbReference type="AlphaFoldDB" id="A0A9D4X3K9"/>
<name>A0A9D4X3K9_PEA</name>
<dbReference type="EMBL" id="JAMSHJ010000005">
    <property type="protein sequence ID" value="KAI5413028.1"/>
    <property type="molecule type" value="Genomic_DNA"/>
</dbReference>
<evidence type="ECO:0000256" key="5">
    <source>
        <dbReference type="ARBA" id="ARBA00066000"/>
    </source>
</evidence>
<dbReference type="PANTHER" id="PTHR46391">
    <property type="entry name" value="BASIC LEUCINE ZIPPER 34"/>
    <property type="match status" value="1"/>
</dbReference>
<evidence type="ECO:0000256" key="2">
    <source>
        <dbReference type="ARBA" id="ARBA00023015"/>
    </source>
</evidence>
<feature type="region of interest" description="Disordered" evidence="6">
    <location>
        <begin position="312"/>
        <end position="340"/>
    </location>
</feature>
<dbReference type="SUPFAM" id="SSF57959">
    <property type="entry name" value="Leucine zipper domain"/>
    <property type="match status" value="1"/>
</dbReference>
<dbReference type="PROSITE" id="PS50217">
    <property type="entry name" value="BZIP"/>
    <property type="match status" value="1"/>
</dbReference>
<dbReference type="Gene3D" id="1.20.5.170">
    <property type="match status" value="1"/>
</dbReference>
<keyword evidence="3" id="KW-0804">Transcription</keyword>
<comment type="subcellular location">
    <subcellularLocation>
        <location evidence="1">Nucleus</location>
    </subcellularLocation>
</comment>
<feature type="region of interest" description="Disordered" evidence="6">
    <location>
        <begin position="1"/>
        <end position="26"/>
    </location>
</feature>
<comment type="subunit">
    <text evidence="5">Forms heterodimers with BZIP18, BZIP43 and VIP1/BZIP51.</text>
</comment>
<feature type="region of interest" description="Disordered" evidence="6">
    <location>
        <begin position="129"/>
        <end position="214"/>
    </location>
</feature>
<dbReference type="PROSITE" id="PS00036">
    <property type="entry name" value="BZIP_BASIC"/>
    <property type="match status" value="1"/>
</dbReference>
<dbReference type="OrthoDB" id="1435597at2759"/>
<dbReference type="InterPro" id="IPR044759">
    <property type="entry name" value="bZIP_RF2"/>
</dbReference>
<evidence type="ECO:0000259" key="7">
    <source>
        <dbReference type="PROSITE" id="PS50217"/>
    </source>
</evidence>
<keyword evidence="9" id="KW-1185">Reference proteome</keyword>
<sequence>MAQLPPKIPIMSSPSWSDFSPHQKNSMPTSFSTNNIVFNNNVSTNNYHQNQNPSWVDEFLDFSSARRGAHRRSVSDSVAFLELPMLDDCRGKDGENNINDDDNEFDKFDDEQFMSMFNDEIAGVHNMQPILSSSNTSSPSDQNFVNNENENENEMINKEEKKENDLREMKKEEDDEKQLKNEPEEVESQCNQENSQPQNNNNNASSSNDRITDPKRVKRILANRQSAQRSRVRKLQYISELERSVTSLQAEVSVLSPRVAFLDHQRLLLNVDNSALKQRIAALAQDKIFKDAHQEALKREIERLRQVYHHQNLTKKENATGSPLPSPSHKPLCDPQSENEQLLNGNTCAAVASKERVEETVVSALT</sequence>
<dbReference type="FunFam" id="1.20.5.170:FF:000057">
    <property type="entry name" value="Basic leucine zipper 61"/>
    <property type="match status" value="1"/>
</dbReference>
<dbReference type="PANTHER" id="PTHR46391:SF20">
    <property type="entry name" value="BASIC LEUCINE ZIPPER 61"/>
    <property type="match status" value="1"/>
</dbReference>
<protein>
    <submittedName>
        <fullName evidence="8">Basic leucine zipper 34</fullName>
    </submittedName>
</protein>
<dbReference type="InterPro" id="IPR052483">
    <property type="entry name" value="bZIP_transcription_regulators"/>
</dbReference>
<accession>A0A9D4X3K9</accession>
<dbReference type="GO" id="GO:0005634">
    <property type="term" value="C:nucleus"/>
    <property type="evidence" value="ECO:0007669"/>
    <property type="project" value="UniProtKB-SubCell"/>
</dbReference>
<feature type="compositionally biased region" description="Basic and acidic residues" evidence="6">
    <location>
        <begin position="155"/>
        <end position="183"/>
    </location>
</feature>
<dbReference type="GO" id="GO:0003677">
    <property type="term" value="F:DNA binding"/>
    <property type="evidence" value="ECO:0007669"/>
    <property type="project" value="TreeGrafter"/>
</dbReference>
<dbReference type="CDD" id="cd14703">
    <property type="entry name" value="bZIP_plant_RF2"/>
    <property type="match status" value="1"/>
</dbReference>
<dbReference type="InterPro" id="IPR004827">
    <property type="entry name" value="bZIP"/>
</dbReference>
<evidence type="ECO:0000313" key="9">
    <source>
        <dbReference type="Proteomes" id="UP001058974"/>
    </source>
</evidence>
<feature type="compositionally biased region" description="Low complexity" evidence="6">
    <location>
        <begin position="188"/>
        <end position="208"/>
    </location>
</feature>
<organism evidence="8 9">
    <name type="scientific">Pisum sativum</name>
    <name type="common">Garden pea</name>
    <name type="synonym">Lathyrus oleraceus</name>
    <dbReference type="NCBI Taxonomy" id="3888"/>
    <lineage>
        <taxon>Eukaryota</taxon>
        <taxon>Viridiplantae</taxon>
        <taxon>Streptophyta</taxon>
        <taxon>Embryophyta</taxon>
        <taxon>Tracheophyta</taxon>
        <taxon>Spermatophyta</taxon>
        <taxon>Magnoliopsida</taxon>
        <taxon>eudicotyledons</taxon>
        <taxon>Gunneridae</taxon>
        <taxon>Pentapetalae</taxon>
        <taxon>rosids</taxon>
        <taxon>fabids</taxon>
        <taxon>Fabales</taxon>
        <taxon>Fabaceae</taxon>
        <taxon>Papilionoideae</taxon>
        <taxon>50 kb inversion clade</taxon>
        <taxon>NPAAA clade</taxon>
        <taxon>Hologalegina</taxon>
        <taxon>IRL clade</taxon>
        <taxon>Fabeae</taxon>
        <taxon>Lathyrus</taxon>
    </lineage>
</organism>
<evidence type="ECO:0000256" key="6">
    <source>
        <dbReference type="SAM" id="MobiDB-lite"/>
    </source>
</evidence>
<keyword evidence="4" id="KW-0539">Nucleus</keyword>
<comment type="caution">
    <text evidence="8">The sequence shown here is derived from an EMBL/GenBank/DDBJ whole genome shotgun (WGS) entry which is preliminary data.</text>
</comment>
<dbReference type="Proteomes" id="UP001058974">
    <property type="component" value="Chromosome 5"/>
</dbReference>
<feature type="compositionally biased region" description="Polar residues" evidence="6">
    <location>
        <begin position="12"/>
        <end position="26"/>
    </location>
</feature>
<evidence type="ECO:0000256" key="4">
    <source>
        <dbReference type="ARBA" id="ARBA00023242"/>
    </source>
</evidence>
<feature type="domain" description="BZIP" evidence="7">
    <location>
        <begin position="213"/>
        <end position="265"/>
    </location>
</feature>
<dbReference type="Gramene" id="Psat05G0759000-T1">
    <property type="protein sequence ID" value="KAI5413028.1"/>
    <property type="gene ID" value="KIW84_057590"/>
</dbReference>
<dbReference type="GO" id="GO:0045893">
    <property type="term" value="P:positive regulation of DNA-templated transcription"/>
    <property type="evidence" value="ECO:0007669"/>
    <property type="project" value="TreeGrafter"/>
</dbReference>